<dbReference type="RefSeq" id="WP_098153394.1">
    <property type="nucleotide sequence ID" value="NZ_PDDY01000003.1"/>
</dbReference>
<comment type="caution">
    <text evidence="3">The sequence shown here is derived from an EMBL/GenBank/DDBJ whole genome shotgun (WGS) entry which is preliminary data.</text>
</comment>
<keyword evidence="3" id="KW-0378">Hydrolase</keyword>
<keyword evidence="3" id="KW-0255">Endonuclease</keyword>
<organism evidence="3 4">
    <name type="scientific">Burkholderia gladioli</name>
    <name type="common">Pseudomonas marginata</name>
    <name type="synonym">Phytomonas marginata</name>
    <dbReference type="NCBI Taxonomy" id="28095"/>
    <lineage>
        <taxon>Bacteria</taxon>
        <taxon>Pseudomonadati</taxon>
        <taxon>Pseudomonadota</taxon>
        <taxon>Betaproteobacteria</taxon>
        <taxon>Burkholderiales</taxon>
        <taxon>Burkholderiaceae</taxon>
        <taxon>Burkholderia</taxon>
    </lineage>
</organism>
<evidence type="ECO:0000259" key="2">
    <source>
        <dbReference type="Pfam" id="PF26345"/>
    </source>
</evidence>
<dbReference type="InterPro" id="IPR003615">
    <property type="entry name" value="HNH_nuc"/>
</dbReference>
<dbReference type="AlphaFoldDB" id="A0A2A7S9U0"/>
<dbReference type="GO" id="GO:0004519">
    <property type="term" value="F:endonuclease activity"/>
    <property type="evidence" value="ECO:0007669"/>
    <property type="project" value="UniProtKB-KW"/>
</dbReference>
<name>A0A2A7S9U0_BURGA</name>
<protein>
    <submittedName>
        <fullName evidence="3">HNH endonuclease</fullName>
    </submittedName>
</protein>
<evidence type="ECO:0000313" key="3">
    <source>
        <dbReference type="EMBL" id="PEH40464.1"/>
    </source>
</evidence>
<dbReference type="EMBL" id="PDDY01000003">
    <property type="protein sequence ID" value="PEH40464.1"/>
    <property type="molecule type" value="Genomic_DNA"/>
</dbReference>
<dbReference type="Pfam" id="PF13391">
    <property type="entry name" value="HNH_2"/>
    <property type="match status" value="1"/>
</dbReference>
<accession>A0A2A7S9U0</accession>
<proteinExistence type="predicted"/>
<dbReference type="Pfam" id="PF26345">
    <property type="entry name" value="ScoMcrA_N"/>
    <property type="match status" value="1"/>
</dbReference>
<evidence type="ECO:0000259" key="1">
    <source>
        <dbReference type="Pfam" id="PF13391"/>
    </source>
</evidence>
<gene>
    <name evidence="3" type="ORF">CRM94_17270</name>
</gene>
<evidence type="ECO:0000313" key="4">
    <source>
        <dbReference type="Proteomes" id="UP000220629"/>
    </source>
</evidence>
<dbReference type="InterPro" id="IPR058807">
    <property type="entry name" value="ScoMcrA_N"/>
</dbReference>
<sequence>MEIDSSRVFAQHVRRAAAFWRSNQGYHGFQNARHYEVEIDGERYPIKAITAIALELAGQPVLMPRDFPGRVDGRWHTMLRSLGFDILDKAGPPKKMLTHPSVTSAQLYELLVELRATVVITKNKNVDWKANFHVDPTNNRRWFNGEWRGTPRHAEPKEGYVLHWSVHDSIVCIGRYLGARRALSGKHQLIMDHTHFYRLTDLPRIGDPLHAVLIQKGPPTYSYLLSSADAKSETTVQRKERYRLAQLRLEQPAFRKAVIAHHGGKCVVTGCAAEALLDAAHLPGRDWRLGHNKATDGIPLRADLHRALDRGLIRLNSRNQIDKISPELQGEYDRYLVKPRSGESK</sequence>
<keyword evidence="3" id="KW-0540">Nuclease</keyword>
<feature type="domain" description="HNH nuclease" evidence="1">
    <location>
        <begin position="266"/>
        <end position="313"/>
    </location>
</feature>
<feature type="domain" description="ScoMcrA-like N-terminal head" evidence="2">
    <location>
        <begin position="26"/>
        <end position="86"/>
    </location>
</feature>
<dbReference type="Proteomes" id="UP000220629">
    <property type="component" value="Unassembled WGS sequence"/>
</dbReference>
<reference evidence="4" key="1">
    <citation type="submission" date="2017-09" db="EMBL/GenBank/DDBJ databases">
        <title>FDA dAtabase for Regulatory Grade micrObial Sequences (FDA-ARGOS): Supporting development and validation of Infectious Disease Dx tests.</title>
        <authorList>
            <person name="Minogue T."/>
            <person name="Wolcott M."/>
            <person name="Wasieloski L."/>
            <person name="Aguilar W."/>
            <person name="Moore D."/>
            <person name="Tallon L."/>
            <person name="Sadzewicz L."/>
            <person name="Ott S."/>
            <person name="Zhao X."/>
            <person name="Nagaraj S."/>
            <person name="Vavikolanu K."/>
            <person name="Aluvathingal J."/>
            <person name="Nadendla S."/>
            <person name="Sichtig H."/>
        </authorList>
    </citation>
    <scope>NUCLEOTIDE SEQUENCE [LARGE SCALE GENOMIC DNA]</scope>
    <source>
        <strain evidence="4">FDAARGOS_390</strain>
    </source>
</reference>